<accession>A0A2R4AKJ5</accession>
<geneLocation type="plasmid" evidence="1">
    <name>pTEM-2262</name>
</geneLocation>
<dbReference type="AlphaFoldDB" id="A0A2R4AKJ5"/>
<organism evidence="1">
    <name type="scientific">Citrobacter freundii</name>
    <dbReference type="NCBI Taxonomy" id="546"/>
    <lineage>
        <taxon>Bacteria</taxon>
        <taxon>Pseudomonadati</taxon>
        <taxon>Pseudomonadota</taxon>
        <taxon>Gammaproteobacteria</taxon>
        <taxon>Enterobacterales</taxon>
        <taxon>Enterobacteriaceae</taxon>
        <taxon>Citrobacter</taxon>
        <taxon>Citrobacter freundii complex</taxon>
    </lineage>
</organism>
<keyword evidence="1" id="KW-0614">Plasmid</keyword>
<proteinExistence type="predicted"/>
<reference evidence="1" key="1">
    <citation type="submission" date="2018-10" db="EMBL/GenBank/DDBJ databases">
        <title>Complete Sequence of plasmid pTEM-2262.</title>
        <authorList>
            <person name="Li M."/>
            <person name="Li F."/>
            <person name="Pei G."/>
            <person name="Tong Y."/>
        </authorList>
    </citation>
    <scope>NUCLEOTIDE SEQUENCE</scope>
    <source>
        <strain evidence="1">2262</strain>
        <plasmid evidence="1">pTEM-2262</plasmid>
    </source>
</reference>
<name>A0A2R4AKJ5_CITFR</name>
<evidence type="ECO:0000313" key="1">
    <source>
        <dbReference type="EMBL" id="AVR65210.1"/>
    </source>
</evidence>
<protein>
    <submittedName>
        <fullName evidence="1">Uncharacterized protein</fullName>
    </submittedName>
</protein>
<dbReference type="EMBL" id="MG387191">
    <property type="protein sequence ID" value="AVR65210.1"/>
    <property type="molecule type" value="Genomic_DNA"/>
</dbReference>
<sequence length="54" mass="6038">MCREARSHIGHSITSQVGYTFFTSLNRGFERDKLPIGRETVIDKVLIASIGDLT</sequence>